<feature type="signal peptide" evidence="8">
    <location>
        <begin position="1"/>
        <end position="18"/>
    </location>
</feature>
<name>A0A1G6YGZ1_9PROT</name>
<keyword evidence="8" id="KW-0732">Signal</keyword>
<keyword evidence="5" id="KW-0378">Hydrolase</keyword>
<evidence type="ECO:0000256" key="4">
    <source>
        <dbReference type="ARBA" id="ARBA00022723"/>
    </source>
</evidence>
<evidence type="ECO:0000313" key="12">
    <source>
        <dbReference type="Proteomes" id="UP000183685"/>
    </source>
</evidence>
<keyword evidence="7" id="KW-0482">Metalloprotease</keyword>
<keyword evidence="3" id="KW-0645">Protease</keyword>
<dbReference type="Pfam" id="PF01431">
    <property type="entry name" value="Peptidase_M13"/>
    <property type="match status" value="1"/>
</dbReference>
<evidence type="ECO:0000256" key="2">
    <source>
        <dbReference type="ARBA" id="ARBA00007357"/>
    </source>
</evidence>
<dbReference type="EMBL" id="FNAK01000003">
    <property type="protein sequence ID" value="SDD89679.1"/>
    <property type="molecule type" value="Genomic_DNA"/>
</dbReference>
<feature type="chain" id="PRO_5010157961" evidence="8">
    <location>
        <begin position="19"/>
        <end position="698"/>
    </location>
</feature>
<accession>A0A1G6YGZ1</accession>
<dbReference type="GO" id="GO:0004222">
    <property type="term" value="F:metalloendopeptidase activity"/>
    <property type="evidence" value="ECO:0007669"/>
    <property type="project" value="InterPro"/>
</dbReference>
<dbReference type="PROSITE" id="PS51257">
    <property type="entry name" value="PROKAR_LIPOPROTEIN"/>
    <property type="match status" value="1"/>
</dbReference>
<dbReference type="GO" id="GO:0016485">
    <property type="term" value="P:protein processing"/>
    <property type="evidence" value="ECO:0007669"/>
    <property type="project" value="TreeGrafter"/>
</dbReference>
<dbReference type="CDD" id="cd08662">
    <property type="entry name" value="M13"/>
    <property type="match status" value="1"/>
</dbReference>
<dbReference type="PRINTS" id="PR00786">
    <property type="entry name" value="NEPRILYSIN"/>
</dbReference>
<dbReference type="RefSeq" id="WP_068302596.1">
    <property type="nucleotide sequence ID" value="NZ_FNAK01000003.1"/>
</dbReference>
<dbReference type="Gene3D" id="3.40.390.10">
    <property type="entry name" value="Collagenase (Catalytic Domain)"/>
    <property type="match status" value="1"/>
</dbReference>
<dbReference type="PANTHER" id="PTHR11733">
    <property type="entry name" value="ZINC METALLOPROTEASE FAMILY M13 NEPRILYSIN-RELATED"/>
    <property type="match status" value="1"/>
</dbReference>
<reference evidence="11 12" key="1">
    <citation type="submission" date="2016-10" db="EMBL/GenBank/DDBJ databases">
        <authorList>
            <person name="de Groot N.N."/>
        </authorList>
    </citation>
    <scope>NUCLEOTIDE SEQUENCE [LARGE SCALE GENOMIC DNA]</scope>
    <source>
        <strain evidence="11 12">CGMCC 1.9109</strain>
    </source>
</reference>
<dbReference type="InterPro" id="IPR018497">
    <property type="entry name" value="Peptidase_M13_C"/>
</dbReference>
<dbReference type="AlphaFoldDB" id="A0A1G6YGZ1"/>
<comment type="cofactor">
    <cofactor evidence="1">
        <name>Zn(2+)</name>
        <dbReference type="ChEBI" id="CHEBI:29105"/>
    </cofactor>
</comment>
<comment type="similarity">
    <text evidence="2">Belongs to the peptidase M13 family.</text>
</comment>
<evidence type="ECO:0000256" key="8">
    <source>
        <dbReference type="SAM" id="SignalP"/>
    </source>
</evidence>
<dbReference type="PANTHER" id="PTHR11733:SF167">
    <property type="entry name" value="FI17812P1-RELATED"/>
    <property type="match status" value="1"/>
</dbReference>
<dbReference type="Proteomes" id="UP000183685">
    <property type="component" value="Unassembled WGS sequence"/>
</dbReference>
<dbReference type="SUPFAM" id="SSF55486">
    <property type="entry name" value="Metalloproteases ('zincins'), catalytic domain"/>
    <property type="match status" value="1"/>
</dbReference>
<evidence type="ECO:0000313" key="11">
    <source>
        <dbReference type="EMBL" id="SDD89679.1"/>
    </source>
</evidence>
<evidence type="ECO:0000256" key="3">
    <source>
        <dbReference type="ARBA" id="ARBA00022670"/>
    </source>
</evidence>
<keyword evidence="4" id="KW-0479">Metal-binding</keyword>
<feature type="domain" description="Peptidase M13 N-terminal" evidence="10">
    <location>
        <begin position="61"/>
        <end position="442"/>
    </location>
</feature>
<evidence type="ECO:0000256" key="6">
    <source>
        <dbReference type="ARBA" id="ARBA00022833"/>
    </source>
</evidence>
<sequence>MIKAVLKSSVAATALLLAACGNGEQSNDTPANEQVVAKAEVKPELGSFGVDLTAQKESVKPGDNFFEYMNGTWLDTFELPADRTNYGAFTVLAERSRDRTKAIIDEVTAGDFPQGSVEQKIGDYYNSYMDVEAINARGIEPLRPLLDEIAAVEDVAGLTRMFGRDGKDSMISPVSGGLGIDRENPDYYILNLGLGGLGLPDRDYYLDDSERFQGIREAYKAHIAEMLGFAGVSTEDAASQAETILALETKLAEKQWDRADRRDRTKNFNPTTMEELKANYTGFDWDAFFGAGGLEGLKKVNVTGPQPLNDAIALVNEIPVADWKAYLSYHTISNHAAILSEEIDTANFNFFGKTLRGQQEQQDRWKRATARVGALDALGEAIGQVYVKRHFPPEAKAEMVKLVENLRTAMGQRIDGLSWMGEETKKEAHAKLASFNPKIGYPDKWKDLSKIDIKDGDLFANAKAIDAFNYEDLLGRFKRKTDKDEWFMTPQTVNAYYNPQFNEIVFPAAILQPPFFDLGADAAVNYGGIGAVIGHEMGHGFDDQGSKSDATGVQRNWWTDDDRAAFEKLTSTLGGQYDQYEPVPGNHVDGTFTMGENIGDLGGLRMAYTAYKLSLNGKEAPVIDGLTGDQRFFMAWAQVWKRKYAEEELLNRLKSDPHSPSEYRVNGIVRNMDEWYEAFDVKEGDALYLAPEDRVQIW</sequence>
<dbReference type="Pfam" id="PF05649">
    <property type="entry name" value="Peptidase_M13_N"/>
    <property type="match status" value="1"/>
</dbReference>
<keyword evidence="12" id="KW-1185">Reference proteome</keyword>
<dbReference type="PROSITE" id="PS51885">
    <property type="entry name" value="NEPRILYSIN"/>
    <property type="match status" value="1"/>
</dbReference>
<feature type="domain" description="Peptidase M13 C-terminal" evidence="9">
    <location>
        <begin position="494"/>
        <end position="695"/>
    </location>
</feature>
<proteinExistence type="inferred from homology"/>
<dbReference type="Gene3D" id="1.10.1380.10">
    <property type="entry name" value="Neutral endopeptidase , domain2"/>
    <property type="match status" value="1"/>
</dbReference>
<evidence type="ECO:0000256" key="7">
    <source>
        <dbReference type="ARBA" id="ARBA00023049"/>
    </source>
</evidence>
<protein>
    <submittedName>
        <fullName evidence="11">Putative endopeptidase</fullName>
    </submittedName>
</protein>
<organism evidence="11 12">
    <name type="scientific">Kordiimonas lacus</name>
    <dbReference type="NCBI Taxonomy" id="637679"/>
    <lineage>
        <taxon>Bacteria</taxon>
        <taxon>Pseudomonadati</taxon>
        <taxon>Pseudomonadota</taxon>
        <taxon>Alphaproteobacteria</taxon>
        <taxon>Kordiimonadales</taxon>
        <taxon>Kordiimonadaceae</taxon>
        <taxon>Kordiimonas</taxon>
    </lineage>
</organism>
<evidence type="ECO:0000259" key="9">
    <source>
        <dbReference type="Pfam" id="PF01431"/>
    </source>
</evidence>
<evidence type="ECO:0000256" key="5">
    <source>
        <dbReference type="ARBA" id="ARBA00022801"/>
    </source>
</evidence>
<dbReference type="InterPro" id="IPR024079">
    <property type="entry name" value="MetalloPept_cat_dom_sf"/>
</dbReference>
<dbReference type="GO" id="GO:0046872">
    <property type="term" value="F:metal ion binding"/>
    <property type="evidence" value="ECO:0007669"/>
    <property type="project" value="UniProtKB-KW"/>
</dbReference>
<dbReference type="GO" id="GO:0005886">
    <property type="term" value="C:plasma membrane"/>
    <property type="evidence" value="ECO:0007669"/>
    <property type="project" value="TreeGrafter"/>
</dbReference>
<dbReference type="InterPro" id="IPR000718">
    <property type="entry name" value="Peptidase_M13"/>
</dbReference>
<dbReference type="STRING" id="637679.GCA_001550055_01306"/>
<dbReference type="InterPro" id="IPR008753">
    <property type="entry name" value="Peptidase_M13_N"/>
</dbReference>
<dbReference type="InterPro" id="IPR042089">
    <property type="entry name" value="Peptidase_M13_dom_2"/>
</dbReference>
<dbReference type="OrthoDB" id="9775677at2"/>
<evidence type="ECO:0000259" key="10">
    <source>
        <dbReference type="Pfam" id="PF05649"/>
    </source>
</evidence>
<evidence type="ECO:0000256" key="1">
    <source>
        <dbReference type="ARBA" id="ARBA00001947"/>
    </source>
</evidence>
<gene>
    <name evidence="11" type="ORF">SAMN04488071_1625</name>
</gene>
<keyword evidence="6" id="KW-0862">Zinc</keyword>